<proteinExistence type="predicted"/>
<evidence type="ECO:0000259" key="2">
    <source>
        <dbReference type="Pfam" id="PF09327"/>
    </source>
</evidence>
<dbReference type="PANTHER" id="PTHR36251:SF2">
    <property type="entry name" value="GIFSY-2 PROPHAGE HOST SPECIFICITY PROTEIN J, PHAGE LAMBDA"/>
    <property type="match status" value="1"/>
</dbReference>
<dbReference type="PANTHER" id="PTHR36251">
    <property type="entry name" value="FELS-1 PROPHAGE HOST SPECIFICITY PROTEIN-RELATED"/>
    <property type="match status" value="1"/>
</dbReference>
<sequence>MAKPAYRAGRDQAATSENVELLTGQRGDKLDKAVTFRELNALGLATLRPGAGGIYVPGKNPDLFPTGVYDKPHAPVNVQASGAFHTVLVDWDGPTYRGHAHTEVWRAETDSLPAATLVGTTIANMFSDAIGKGAKFYYWVRFVNGKDDHGPFHGEHGVVAETSRDVQDILDELQGKIESSHLAQELLKPILDVPQLSAIIDETKANLAALDVREKQINDLLNHAQGALGDNYINVTLIQEQLRQLINGYQTDFEDFRDAVFAVDPSTGEITMEAVNAVRSELGAEITKVSQHLDAVEAIVKTCVTRAEISADLEKITSIEQQIDGINGTLSQTATKSEVTAVGSQVTQVGQELDAVKGTLSQKAAKTEVDEQGQRLTVAEQQISANANANSATAERIEQLKSELQFADQAIMSSITELAQSVASDTQALAQKMSSLEVATNGNTAAISELQQAVSGDGQSLASKFENMTVSVDLAADAAIGATLAGDDESNRQRKATGQIRREQKVLSDQQQAMATTIEQLDAEFQTESADLRGQIITEQTVRASETGALAQRVSSVEAEFKAADLSLGASISEVAKASADADASLATQIQQITADYQGEDERLTAQITEESTARANAVQSLANQINTVSAVAGSKNKTFFQATAPGTGMGTGDLWFDTANNNRPYRYSGTAWVATDDPRIAANAAAVQTQSQAIADLQNGAQAMWTAKATAGQITAGIGLIAKSDGTSQVALSASQVFVFNPNSSTPMAPLFAIDNGQTVIAEAIIRKATIQIIQSEKITADYIKAGVSITTPLINGGQIDMGNAFMAGGAAGFGKGGPYGGWGWGWHSIIYSDGSIYTNKLNAEGGYVKNMTMNNCTIEQDCVVKGTVYADRIVGDVYVARDYVCSTNGRQVGPINVCTIKVNQPVGFARTLTIPGLAGLVGCSVTAEGPGSGTLTRENWTEMLVEVLMDGAVVKSFTVRVSVSATSNPSSGPVTRENEIGPFVGDITIPANREPTVVVRIRRSAGDGWVRSDSTQSGRVVMFKQGGSLS</sequence>
<organism evidence="3 4">
    <name type="scientific">Aeromonas hydrophila</name>
    <dbReference type="NCBI Taxonomy" id="644"/>
    <lineage>
        <taxon>Bacteria</taxon>
        <taxon>Pseudomonadati</taxon>
        <taxon>Pseudomonadota</taxon>
        <taxon>Gammaproteobacteria</taxon>
        <taxon>Aeromonadales</taxon>
        <taxon>Aeromonadaceae</taxon>
        <taxon>Aeromonas</taxon>
    </lineage>
</organism>
<gene>
    <name evidence="3" type="ORF">PY771_05325</name>
</gene>
<evidence type="ECO:0000256" key="1">
    <source>
        <dbReference type="SAM" id="MobiDB-lite"/>
    </source>
</evidence>
<dbReference type="Proteomes" id="UP001214666">
    <property type="component" value="Chromosome"/>
</dbReference>
<evidence type="ECO:0000313" key="4">
    <source>
        <dbReference type="Proteomes" id="UP001214666"/>
    </source>
</evidence>
<dbReference type="InterPro" id="IPR053171">
    <property type="entry name" value="Viral_Tip_Attach_Protein"/>
</dbReference>
<protein>
    <submittedName>
        <fullName evidence="3">DUF1983 domain-containing protein</fullName>
    </submittedName>
</protein>
<dbReference type="RefSeq" id="WP_275115789.1">
    <property type="nucleotide sequence ID" value="NZ_CP118942.1"/>
</dbReference>
<feature type="domain" description="Tip attachment protein J central straight fiber" evidence="2">
    <location>
        <begin position="687"/>
        <end position="785"/>
    </location>
</feature>
<accession>A0AAX3PE33</accession>
<name>A0AAX3PE33_AERHY</name>
<dbReference type="Pfam" id="PF09327">
    <property type="entry name" value="Phage_Tail_Tip"/>
    <property type="match status" value="1"/>
</dbReference>
<feature type="region of interest" description="Disordered" evidence="1">
    <location>
        <begin position="486"/>
        <end position="508"/>
    </location>
</feature>
<reference evidence="3" key="1">
    <citation type="submission" date="2023-02" db="EMBL/GenBank/DDBJ databases">
        <title>The sequence of Aeromonas hydrophila K533.</title>
        <authorList>
            <person name="Luo X."/>
        </authorList>
    </citation>
    <scope>NUCLEOTIDE SEQUENCE</scope>
    <source>
        <strain evidence="3">K533</strain>
    </source>
</reference>
<evidence type="ECO:0000313" key="3">
    <source>
        <dbReference type="EMBL" id="WEE27741.1"/>
    </source>
</evidence>
<dbReference type="InterPro" id="IPR015406">
    <property type="entry name" value="GpJ_CSF"/>
</dbReference>
<dbReference type="EMBL" id="CP118942">
    <property type="protein sequence ID" value="WEE27741.1"/>
    <property type="molecule type" value="Genomic_DNA"/>
</dbReference>
<dbReference type="AlphaFoldDB" id="A0AAX3PE33"/>